<reference evidence="1" key="1">
    <citation type="book" date="2014" name="THE 24TH EUROPEAN CONGRESS OF CLINICAL MICROBIOLOGY AND INFECTIOUS DISEASES" publisher="ECCMID 2014" city="Barcelona, Spain">
        <title>Identification of resistance genes in three multidrug-resistant Bacteroides fragilis isolates by whole genome sequencing.</title>
        <editorList>
            <person name="Unknown"/>
            <person name="A."/>
        </editorList>
        <authorList>
            <person name="Sydenham T.V."/>
            <person name="Hasman H."/>
            <person name="Wang M."/>
            <person name="Soki J."/>
            <person name="Nagy E."/>
            <person name="Justesen U.S."/>
        </authorList>
    </citation>
    <scope>NUCLEOTIDE SEQUENCE</scope>
    <source>
        <strain evidence="1">DCMOUH0018B</strain>
    </source>
</reference>
<sequence length="246" mass="28882">MKNRHYLKYMLAITALLFNGEVIYSQTHPIESYLKAAGDHATIYNGEIEFTYSLAQYENLPYFQSDEFTSGEIIFRGNRYPGLALHLDLYKDQLSALNPGSRHSIIINNEGIEQVKLHNATFIYFRPTPNTNLDKGFYELLHNGKELRLLARKKYYIAHISAEKIIKTGKHQTEYFTYKAKYYLEYNGVYYSVSNKKTFARIFPEQRKLINRYVRKQKLNFRHDTDASLTALTNYCEELIAPKQTR</sequence>
<dbReference type="RefSeq" id="WP_044300163.1">
    <property type="nucleotide sequence ID" value="NZ_CAEUHN010000018.1"/>
</dbReference>
<reference evidence="1" key="2">
    <citation type="submission" date="2014-07" db="EMBL/GenBank/DDBJ databases">
        <title>Genetics and epidemiology of antimicrobial resistance in B. fragilis group.</title>
        <authorList>
            <person name="Sydenham T.V."/>
            <person name="Hasman H."/>
            <person name="Kemp M."/>
            <person name="Justesen U.S."/>
        </authorList>
    </citation>
    <scope>NUCLEOTIDE SEQUENCE [LARGE SCALE GENOMIC DNA]</scope>
    <source>
        <strain evidence="1">DCMOUH0018B</strain>
    </source>
</reference>
<dbReference type="EMBL" id="JMZZ02000105">
    <property type="protein sequence ID" value="KFX75154.1"/>
    <property type="molecule type" value="Genomic_DNA"/>
</dbReference>
<name>A0A0I9USC4_BACFG</name>
<dbReference type="AlphaFoldDB" id="A0A0I9USC4"/>
<protein>
    <submittedName>
        <fullName evidence="1">Uncharacterized protein</fullName>
    </submittedName>
</protein>
<comment type="caution">
    <text evidence="1">The sequence shown here is derived from an EMBL/GenBank/DDBJ whole genome shotgun (WGS) entry which is preliminary data.</text>
</comment>
<evidence type="ECO:0000313" key="1">
    <source>
        <dbReference type="EMBL" id="KFX75154.1"/>
    </source>
</evidence>
<gene>
    <name evidence="1" type="ORF">EE52_0208815</name>
</gene>
<organism evidence="1">
    <name type="scientific">Bacteroides fragilis</name>
    <dbReference type="NCBI Taxonomy" id="817"/>
    <lineage>
        <taxon>Bacteria</taxon>
        <taxon>Pseudomonadati</taxon>
        <taxon>Bacteroidota</taxon>
        <taxon>Bacteroidia</taxon>
        <taxon>Bacteroidales</taxon>
        <taxon>Bacteroidaceae</taxon>
        <taxon>Bacteroides</taxon>
    </lineage>
</organism>
<accession>A0A0I9USC4</accession>
<dbReference type="PATRIC" id="fig|817.53.peg.1823"/>
<proteinExistence type="predicted"/>